<dbReference type="SUPFAM" id="SSF51905">
    <property type="entry name" value="FAD/NAD(P)-binding domain"/>
    <property type="match status" value="1"/>
</dbReference>
<dbReference type="AlphaFoldDB" id="A0A839T9P8"/>
<sequence>MQTVSVAIIGGGLSGLYAAYLLEKKGVDYVLLEARPTLGGRIVTARPTDLNTAQITDSMNGFDLGPSWFWPEYQQQLARLIDELQLESFAQFEEGDMLVERSPNEPAMRTHGYKSAPPSMRLKGGMATLIDALYHSLDVTRILTNQKVRQLHNTGQYIEITSEDESGQVAICQTQQWQAQHVLLALPPRLAEESITFEPALPTNLTTQWRGTATWMAPHAKYLAVYDSPFWQKQGLSGSARSGQGPMVEIHDASVADGSGALFGFIGVPAAARQSVSTEVLKAHCRTQLVRLFGEQADAPKAEYLKDWAQELFTATVADANSDVQHAAAPMSKALSGIWANGLIGIGSEWSAQFPGYIAGAIDAASIGVKNLPESIA</sequence>
<dbReference type="EMBL" id="JACHXL010000001">
    <property type="protein sequence ID" value="MBB3106161.1"/>
    <property type="molecule type" value="Genomic_DNA"/>
</dbReference>
<comment type="caution">
    <text evidence="3">The sequence shown here is derived from an EMBL/GenBank/DDBJ whole genome shotgun (WGS) entry which is preliminary data.</text>
</comment>
<dbReference type="InterPro" id="IPR050703">
    <property type="entry name" value="Flavin_MAO"/>
</dbReference>
<evidence type="ECO:0000313" key="3">
    <source>
        <dbReference type="EMBL" id="MBB3106161.1"/>
    </source>
</evidence>
<dbReference type="Proteomes" id="UP000588111">
    <property type="component" value="Unassembled WGS sequence"/>
</dbReference>
<dbReference type="GO" id="GO:0016491">
    <property type="term" value="F:oxidoreductase activity"/>
    <property type="evidence" value="ECO:0007669"/>
    <property type="project" value="InterPro"/>
</dbReference>
<dbReference type="Gene3D" id="3.90.660.10">
    <property type="match status" value="1"/>
</dbReference>
<dbReference type="PANTHER" id="PTHR43563">
    <property type="entry name" value="AMINE OXIDASE"/>
    <property type="match status" value="1"/>
</dbReference>
<name>A0A839T9P8_9GAMM</name>
<reference evidence="3 4" key="1">
    <citation type="submission" date="2020-08" db="EMBL/GenBank/DDBJ databases">
        <title>Genomic Encyclopedia of Type Strains, Phase III (KMG-III): the genomes of soil and plant-associated and newly described type strains.</title>
        <authorList>
            <person name="Whitman W."/>
        </authorList>
    </citation>
    <scope>NUCLEOTIDE SEQUENCE [LARGE SCALE GENOMIC DNA]</scope>
    <source>
        <strain evidence="3 4">CECT 5885</strain>
    </source>
</reference>
<dbReference type="InterPro" id="IPR002937">
    <property type="entry name" value="Amino_oxidase"/>
</dbReference>
<dbReference type="Pfam" id="PF13450">
    <property type="entry name" value="NAD_binding_8"/>
    <property type="match status" value="1"/>
</dbReference>
<organism evidence="3 4">
    <name type="scientific">Psychrobacter luti</name>
    <dbReference type="NCBI Taxonomy" id="198481"/>
    <lineage>
        <taxon>Bacteria</taxon>
        <taxon>Pseudomonadati</taxon>
        <taxon>Pseudomonadota</taxon>
        <taxon>Gammaproteobacteria</taxon>
        <taxon>Moraxellales</taxon>
        <taxon>Moraxellaceae</taxon>
        <taxon>Psychrobacter</taxon>
    </lineage>
</organism>
<protein>
    <submittedName>
        <fullName evidence="3">Monoamine oxidase</fullName>
    </submittedName>
</protein>
<evidence type="ECO:0000256" key="1">
    <source>
        <dbReference type="ARBA" id="ARBA00005995"/>
    </source>
</evidence>
<evidence type="ECO:0000313" key="4">
    <source>
        <dbReference type="Proteomes" id="UP000588111"/>
    </source>
</evidence>
<comment type="similarity">
    <text evidence="1">Belongs to the flavin monoamine oxidase family.</text>
</comment>
<dbReference type="Pfam" id="PF01593">
    <property type="entry name" value="Amino_oxidase"/>
    <property type="match status" value="1"/>
</dbReference>
<gene>
    <name evidence="3" type="ORF">FHS24_000652</name>
</gene>
<proteinExistence type="inferred from homology"/>
<dbReference type="SUPFAM" id="SSF54373">
    <property type="entry name" value="FAD-linked reductases, C-terminal domain"/>
    <property type="match status" value="1"/>
</dbReference>
<accession>A0A839T9P8</accession>
<dbReference type="PANTHER" id="PTHR43563:SF1">
    <property type="entry name" value="AMINE OXIDASE [FLAVIN-CONTAINING] B"/>
    <property type="match status" value="1"/>
</dbReference>
<dbReference type="RefSeq" id="WP_183618611.1">
    <property type="nucleotide sequence ID" value="NZ_CAJHAH010000002.1"/>
</dbReference>
<feature type="domain" description="Amine oxidase" evidence="2">
    <location>
        <begin position="119"/>
        <end position="365"/>
    </location>
</feature>
<keyword evidence="4" id="KW-1185">Reference proteome</keyword>
<evidence type="ECO:0000259" key="2">
    <source>
        <dbReference type="Pfam" id="PF01593"/>
    </source>
</evidence>
<dbReference type="Gene3D" id="3.50.50.60">
    <property type="entry name" value="FAD/NAD(P)-binding domain"/>
    <property type="match status" value="2"/>
</dbReference>
<dbReference type="InterPro" id="IPR036188">
    <property type="entry name" value="FAD/NAD-bd_sf"/>
</dbReference>